<organism evidence="2 3">
    <name type="scientific">Sandaracinus amylolyticus</name>
    <dbReference type="NCBI Taxonomy" id="927083"/>
    <lineage>
        <taxon>Bacteria</taxon>
        <taxon>Pseudomonadati</taxon>
        <taxon>Myxococcota</taxon>
        <taxon>Polyangia</taxon>
        <taxon>Polyangiales</taxon>
        <taxon>Sandaracinaceae</taxon>
        <taxon>Sandaracinus</taxon>
    </lineage>
</organism>
<sequence>MFFGRKLLIGLLAFGTVAGYASGFASFAHCARRGHEARRDAFEAHVADVCTRAAHRVYEGERHEARHDARWAHSE</sequence>
<keyword evidence="1" id="KW-0732">Signal</keyword>
<accession>A0A0F6WAQ0</accession>
<dbReference type="Proteomes" id="UP000034883">
    <property type="component" value="Chromosome"/>
</dbReference>
<feature type="chain" id="PRO_5002511310" evidence="1">
    <location>
        <begin position="22"/>
        <end position="75"/>
    </location>
</feature>
<feature type="signal peptide" evidence="1">
    <location>
        <begin position="1"/>
        <end position="21"/>
    </location>
</feature>
<dbReference type="STRING" id="927083.DB32_008899"/>
<dbReference type="RefSeq" id="WP_053238584.1">
    <property type="nucleotide sequence ID" value="NZ_CP011125.1"/>
</dbReference>
<evidence type="ECO:0000313" key="2">
    <source>
        <dbReference type="EMBL" id="AKF11750.1"/>
    </source>
</evidence>
<evidence type="ECO:0000313" key="3">
    <source>
        <dbReference type="Proteomes" id="UP000034883"/>
    </source>
</evidence>
<dbReference type="EMBL" id="CP011125">
    <property type="protein sequence ID" value="AKF11750.1"/>
    <property type="molecule type" value="Genomic_DNA"/>
</dbReference>
<evidence type="ECO:0000256" key="1">
    <source>
        <dbReference type="SAM" id="SignalP"/>
    </source>
</evidence>
<proteinExistence type="predicted"/>
<keyword evidence="3" id="KW-1185">Reference proteome</keyword>
<gene>
    <name evidence="2" type="ORF">DB32_008899</name>
</gene>
<dbReference type="KEGG" id="samy:DB32_008899"/>
<name>A0A0F6WAQ0_9BACT</name>
<dbReference type="OrthoDB" id="5525770at2"/>
<dbReference type="AlphaFoldDB" id="A0A0F6WAQ0"/>
<reference evidence="2 3" key="1">
    <citation type="submission" date="2015-03" db="EMBL/GenBank/DDBJ databases">
        <title>Genome assembly of Sandaracinus amylolyticus DSM 53668.</title>
        <authorList>
            <person name="Sharma G."/>
            <person name="Subramanian S."/>
        </authorList>
    </citation>
    <scope>NUCLEOTIDE SEQUENCE [LARGE SCALE GENOMIC DNA]</scope>
    <source>
        <strain evidence="2 3">DSM 53668</strain>
    </source>
</reference>
<protein>
    <submittedName>
        <fullName evidence="2">Uncharacterized protein</fullName>
    </submittedName>
</protein>